<dbReference type="GO" id="GO:0004674">
    <property type="term" value="F:protein serine/threonine kinase activity"/>
    <property type="evidence" value="ECO:0007669"/>
    <property type="project" value="UniProtKB-KW"/>
</dbReference>
<dbReference type="InterPro" id="IPR011009">
    <property type="entry name" value="Kinase-like_dom_sf"/>
</dbReference>
<evidence type="ECO:0000256" key="5">
    <source>
        <dbReference type="ARBA" id="ARBA00022741"/>
    </source>
</evidence>
<feature type="region of interest" description="Disordered" evidence="11">
    <location>
        <begin position="633"/>
        <end position="751"/>
    </location>
</feature>
<dbReference type="GO" id="GO:0005524">
    <property type="term" value="F:ATP binding"/>
    <property type="evidence" value="ECO:0007669"/>
    <property type="project" value="UniProtKB-UniRule"/>
</dbReference>
<dbReference type="FunFam" id="3.30.200.20:FF:000097">
    <property type="entry name" value="Probable serine/threonine-protein kinase nek1"/>
    <property type="match status" value="1"/>
</dbReference>
<feature type="compositionally biased region" description="Polar residues" evidence="11">
    <location>
        <begin position="1102"/>
        <end position="1115"/>
    </location>
</feature>
<dbReference type="InterPro" id="IPR000719">
    <property type="entry name" value="Prot_kinase_dom"/>
</dbReference>
<dbReference type="InterPro" id="IPR017441">
    <property type="entry name" value="Protein_kinase_ATP_BS"/>
</dbReference>
<feature type="compositionally biased region" description="Low complexity" evidence="11">
    <location>
        <begin position="851"/>
        <end position="869"/>
    </location>
</feature>
<dbReference type="EMBL" id="JAPDMZ010000018">
    <property type="protein sequence ID" value="KAK0556198.1"/>
    <property type="molecule type" value="Genomic_DNA"/>
</dbReference>
<comment type="similarity">
    <text evidence="1">Belongs to the protein kinase superfamily. NEK Ser/Thr protein kinase family. NIMA subfamily.</text>
</comment>
<dbReference type="PANTHER" id="PTHR44899">
    <property type="entry name" value="CAMK FAMILY PROTEIN KINASE"/>
    <property type="match status" value="1"/>
</dbReference>
<feature type="region of interest" description="Disordered" evidence="11">
    <location>
        <begin position="476"/>
        <end position="562"/>
    </location>
</feature>
<comment type="catalytic activity">
    <reaction evidence="9">
        <text>L-seryl-[protein] + ATP = O-phospho-L-seryl-[protein] + ADP + H(+)</text>
        <dbReference type="Rhea" id="RHEA:17989"/>
        <dbReference type="Rhea" id="RHEA-COMP:9863"/>
        <dbReference type="Rhea" id="RHEA-COMP:11604"/>
        <dbReference type="ChEBI" id="CHEBI:15378"/>
        <dbReference type="ChEBI" id="CHEBI:29999"/>
        <dbReference type="ChEBI" id="CHEBI:30616"/>
        <dbReference type="ChEBI" id="CHEBI:83421"/>
        <dbReference type="ChEBI" id="CHEBI:456216"/>
        <dbReference type="EC" id="2.7.11.1"/>
    </reaction>
</comment>
<dbReference type="Gene3D" id="1.10.510.10">
    <property type="entry name" value="Transferase(Phosphotransferase) domain 1"/>
    <property type="match status" value="2"/>
</dbReference>
<dbReference type="SMART" id="SM00220">
    <property type="entry name" value="S_TKc"/>
    <property type="match status" value="1"/>
</dbReference>
<feature type="compositionally biased region" description="Low complexity" evidence="11">
    <location>
        <begin position="699"/>
        <end position="720"/>
    </location>
</feature>
<dbReference type="Proteomes" id="UP001176517">
    <property type="component" value="Unassembled WGS sequence"/>
</dbReference>
<keyword evidence="14" id="KW-1185">Reference proteome</keyword>
<dbReference type="PROSITE" id="PS50011">
    <property type="entry name" value="PROTEIN_KINASE_DOM"/>
    <property type="match status" value="1"/>
</dbReference>
<dbReference type="CDD" id="cd08217">
    <property type="entry name" value="STKc_Nek2"/>
    <property type="match status" value="1"/>
</dbReference>
<evidence type="ECO:0000259" key="12">
    <source>
        <dbReference type="PROSITE" id="PS50011"/>
    </source>
</evidence>
<organism evidence="13 14">
    <name type="scientific">Tilletia horrida</name>
    <dbReference type="NCBI Taxonomy" id="155126"/>
    <lineage>
        <taxon>Eukaryota</taxon>
        <taxon>Fungi</taxon>
        <taxon>Dikarya</taxon>
        <taxon>Basidiomycota</taxon>
        <taxon>Ustilaginomycotina</taxon>
        <taxon>Exobasidiomycetes</taxon>
        <taxon>Tilletiales</taxon>
        <taxon>Tilletiaceae</taxon>
        <taxon>Tilletia</taxon>
    </lineage>
</organism>
<keyword evidence="7 10" id="KW-0067">ATP-binding</keyword>
<feature type="region of interest" description="Disordered" evidence="11">
    <location>
        <begin position="927"/>
        <end position="976"/>
    </location>
</feature>
<dbReference type="Gene3D" id="3.30.200.20">
    <property type="entry name" value="Phosphorylase Kinase, domain 1"/>
    <property type="match status" value="2"/>
</dbReference>
<feature type="compositionally biased region" description="Acidic residues" evidence="11">
    <location>
        <begin position="682"/>
        <end position="691"/>
    </location>
</feature>
<dbReference type="SUPFAM" id="SSF56112">
    <property type="entry name" value="Protein kinase-like (PK-like)"/>
    <property type="match status" value="1"/>
</dbReference>
<feature type="region of interest" description="Disordered" evidence="11">
    <location>
        <begin position="1032"/>
        <end position="1139"/>
    </location>
</feature>
<keyword evidence="6" id="KW-0418">Kinase</keyword>
<feature type="compositionally biased region" description="Basic and acidic residues" evidence="11">
    <location>
        <begin position="476"/>
        <end position="496"/>
    </location>
</feature>
<feature type="binding site" evidence="10">
    <location>
        <position position="77"/>
    </location>
    <ligand>
        <name>ATP</name>
        <dbReference type="ChEBI" id="CHEBI:30616"/>
    </ligand>
</feature>
<evidence type="ECO:0000256" key="8">
    <source>
        <dbReference type="ARBA" id="ARBA00047899"/>
    </source>
</evidence>
<evidence type="ECO:0000256" key="1">
    <source>
        <dbReference type="ARBA" id="ARBA00010886"/>
    </source>
</evidence>
<feature type="compositionally biased region" description="Polar residues" evidence="11">
    <location>
        <begin position="1059"/>
        <end position="1092"/>
    </location>
</feature>
<evidence type="ECO:0000256" key="10">
    <source>
        <dbReference type="PROSITE-ProRule" id="PRU10141"/>
    </source>
</evidence>
<feature type="region of interest" description="Disordered" evidence="11">
    <location>
        <begin position="826"/>
        <end position="907"/>
    </location>
</feature>
<feature type="compositionally biased region" description="Acidic residues" evidence="11">
    <location>
        <begin position="656"/>
        <end position="668"/>
    </location>
</feature>
<evidence type="ECO:0000256" key="2">
    <source>
        <dbReference type="ARBA" id="ARBA00012513"/>
    </source>
</evidence>
<dbReference type="PANTHER" id="PTHR44899:SF10">
    <property type="entry name" value="NIMA-RELATED KINASE 2"/>
    <property type="match status" value="1"/>
</dbReference>
<feature type="compositionally biased region" description="Basic and acidic residues" evidence="11">
    <location>
        <begin position="721"/>
        <end position="732"/>
    </location>
</feature>
<comment type="catalytic activity">
    <reaction evidence="8">
        <text>L-threonyl-[protein] + ATP = O-phospho-L-threonyl-[protein] + ADP + H(+)</text>
        <dbReference type="Rhea" id="RHEA:46608"/>
        <dbReference type="Rhea" id="RHEA-COMP:11060"/>
        <dbReference type="Rhea" id="RHEA-COMP:11605"/>
        <dbReference type="ChEBI" id="CHEBI:15378"/>
        <dbReference type="ChEBI" id="CHEBI:30013"/>
        <dbReference type="ChEBI" id="CHEBI:30616"/>
        <dbReference type="ChEBI" id="CHEBI:61977"/>
        <dbReference type="ChEBI" id="CHEBI:456216"/>
        <dbReference type="EC" id="2.7.11.1"/>
    </reaction>
</comment>
<gene>
    <name evidence="13" type="ORF">OC846_001292</name>
</gene>
<protein>
    <recommendedName>
        <fullName evidence="2">non-specific serine/threonine protein kinase</fullName>
        <ecNumber evidence="2">2.7.11.1</ecNumber>
    </recommendedName>
</protein>
<dbReference type="AlphaFoldDB" id="A0AAN6JW17"/>
<keyword evidence="4" id="KW-0808">Transferase</keyword>
<dbReference type="PROSITE" id="PS00107">
    <property type="entry name" value="PROTEIN_KINASE_ATP"/>
    <property type="match status" value="1"/>
</dbReference>
<feature type="compositionally biased region" description="Low complexity" evidence="11">
    <location>
        <begin position="31"/>
        <end position="41"/>
    </location>
</feature>
<dbReference type="InterPro" id="IPR051131">
    <property type="entry name" value="NEK_Ser/Thr_kinase_NIMA"/>
</dbReference>
<dbReference type="EC" id="2.7.11.1" evidence="2"/>
<keyword evidence="5 10" id="KW-0547">Nucleotide-binding</keyword>
<evidence type="ECO:0000256" key="4">
    <source>
        <dbReference type="ARBA" id="ARBA00022679"/>
    </source>
</evidence>
<feature type="domain" description="Protein kinase" evidence="12">
    <location>
        <begin position="48"/>
        <end position="357"/>
    </location>
</feature>
<evidence type="ECO:0000256" key="6">
    <source>
        <dbReference type="ARBA" id="ARBA00022777"/>
    </source>
</evidence>
<feature type="compositionally biased region" description="Basic residues" evidence="11">
    <location>
        <begin position="1128"/>
        <end position="1139"/>
    </location>
</feature>
<evidence type="ECO:0000256" key="9">
    <source>
        <dbReference type="ARBA" id="ARBA00048679"/>
    </source>
</evidence>
<feature type="compositionally biased region" description="Low complexity" evidence="11">
    <location>
        <begin position="633"/>
        <end position="648"/>
    </location>
</feature>
<name>A0AAN6JW17_9BASI</name>
<keyword evidence="3" id="KW-0723">Serine/threonine-protein kinase</keyword>
<feature type="compositionally biased region" description="Basic and acidic residues" evidence="11">
    <location>
        <begin position="839"/>
        <end position="850"/>
    </location>
</feature>
<evidence type="ECO:0000313" key="14">
    <source>
        <dbReference type="Proteomes" id="UP001176517"/>
    </source>
</evidence>
<evidence type="ECO:0000256" key="7">
    <source>
        <dbReference type="ARBA" id="ARBA00022840"/>
    </source>
</evidence>
<sequence>MATNYRARRMSGLPHHHDPAQNPSPPVNMHAPQQPQMQPAAPTALTGYEPLDVIGNGTFGIIRKVRRLTDNQLFARKELNFERMSERDRKQIVAEVNILRTLGHDNIVKYEERFVDKDRGILYIVMEYCEGGDLGSVIKRYRRNDTFLQEETVWCYLAQMTRALDACHYRGVPAEPSRPTDDCSPLAHLIEINPPSTSDGTAAITAAAAAAAGSPHQSGLAVLHRDLKPENVFLDAFGNIKLGDFGLSKQVGTAELARTYVGTPYYMSPELATGSAYDAKSDIWALGCIVYELCAKRPPFDAANQAELTIKIKAGEVPQLPTQYSPELGKIVRAMLSLNPRHRPTTRQLLQIYQIQLCLKQLDVNSMARSLLAEREHLQLIQSRLESFEADLQKREAALQAAPTSIAESDRQVFAAQVADLNARELLLAQRAETVEAREAKVASDEIDAEKRRAELEKKYIEWYDGERKRAEEVLQENRERAEEIRSRRESREKARAARKSTATSSLSGDGAPSLRSGRGSGASDNLHSESLAQDATRDCATDRDQQVKDNVTTRLPGSRKYHALQPADISTPQRKAAAVRERLFGGHPVNSPRSAMRVDTSARFHRPRPLSRVGGLLPGSGVDEVVVEMDQSPAPVSAARSVKASRVSRAHAEPDTLEEQDETEEDNGAATGGKALNSDGGNDEWIDQDAIESGGSGKASLSPPLLTSASSKAEAAGKGVDLRAWRGRTDDTEVEDDSEDAHDSATRNPRRNLNLCGFDSDVAMESPIVNKLRQDHRRSLMGLQSRRSAEVVQNVCAKDGMELDSPARVLGRDFGRMLLSEKTPPVAFPSAASSEQRSGSKDLHTESGSEVKSAASSSSAGASPALNASDEDLPSPFIKRVSRLESPPSSSAGTEQPGETSKYPIRSSSAHNLLAKAVAGSAAAAQKAANERRQGAGGLSKQSSASDLADDIENQRPGGVKSLYPPLPVSGQAVTSDRTSALQAIRARRQSVASGLVLGTSSIAPISLSSAPLKTAASSGTRPSATLARRLSAAAGAEPRAQASTLKSTGLKPVQPQGAPNSRVVTGTSIRGKMSSVSTAGGPNASRSSNAFPGRVLSSAAKPSTNSNVGSATTGFGGNNLLIPGASRRRSLMHSRDT</sequence>
<evidence type="ECO:0000256" key="3">
    <source>
        <dbReference type="ARBA" id="ARBA00022527"/>
    </source>
</evidence>
<proteinExistence type="inferred from homology"/>
<feature type="compositionally biased region" description="Basic and acidic residues" evidence="11">
    <location>
        <begin position="536"/>
        <end position="548"/>
    </location>
</feature>
<evidence type="ECO:0000313" key="13">
    <source>
        <dbReference type="EMBL" id="KAK0556198.1"/>
    </source>
</evidence>
<dbReference type="Pfam" id="PF00069">
    <property type="entry name" value="Pkinase"/>
    <property type="match status" value="2"/>
</dbReference>
<evidence type="ECO:0000256" key="11">
    <source>
        <dbReference type="SAM" id="MobiDB-lite"/>
    </source>
</evidence>
<dbReference type="PROSITE" id="PS00108">
    <property type="entry name" value="PROTEIN_KINASE_ST"/>
    <property type="match status" value="1"/>
</dbReference>
<feature type="region of interest" description="Disordered" evidence="11">
    <location>
        <begin position="1"/>
        <end position="41"/>
    </location>
</feature>
<reference evidence="13" key="1">
    <citation type="journal article" date="2023" name="PhytoFront">
        <title>Draft Genome Resources of Seven Strains of Tilletia horrida, Causal Agent of Kernel Smut of Rice.</title>
        <authorList>
            <person name="Khanal S."/>
            <person name="Antony Babu S."/>
            <person name="Zhou X.G."/>
        </authorList>
    </citation>
    <scope>NUCLEOTIDE SEQUENCE</scope>
    <source>
        <strain evidence="13">TX6</strain>
    </source>
</reference>
<feature type="compositionally biased region" description="Polar residues" evidence="11">
    <location>
        <begin position="888"/>
        <end position="900"/>
    </location>
</feature>
<dbReference type="InterPro" id="IPR008271">
    <property type="entry name" value="Ser/Thr_kinase_AS"/>
</dbReference>
<feature type="compositionally biased region" description="Polar residues" evidence="11">
    <location>
        <begin position="523"/>
        <end position="534"/>
    </location>
</feature>
<comment type="caution">
    <text evidence="13">The sequence shown here is derived from an EMBL/GenBank/DDBJ whole genome shotgun (WGS) entry which is preliminary data.</text>
</comment>
<accession>A0AAN6JW17</accession>